<keyword evidence="3" id="KW-1185">Reference proteome</keyword>
<dbReference type="Gene3D" id="3.40.50.1240">
    <property type="entry name" value="Phosphoglycerate mutase-like"/>
    <property type="match status" value="1"/>
</dbReference>
<dbReference type="GO" id="GO:0101006">
    <property type="term" value="F:protein histidine phosphatase activity"/>
    <property type="evidence" value="ECO:0007669"/>
    <property type="project" value="InterPro"/>
</dbReference>
<dbReference type="SMART" id="SM00855">
    <property type="entry name" value="PGAM"/>
    <property type="match status" value="1"/>
</dbReference>
<dbReference type="PANTHER" id="PTHR20935">
    <property type="entry name" value="PHOSPHOGLYCERATE MUTASE-RELATED"/>
    <property type="match status" value="1"/>
</dbReference>
<accession>A0A4R3K0S2</accession>
<dbReference type="InterPro" id="IPR051021">
    <property type="entry name" value="Mito_Ser/Thr_phosphatase"/>
</dbReference>
<dbReference type="AlphaFoldDB" id="A0A4R3K0S2"/>
<keyword evidence="1" id="KW-0378">Hydrolase</keyword>
<dbReference type="RefSeq" id="WP_126459573.1">
    <property type="nucleotide sequence ID" value="NZ_AP018721.1"/>
</dbReference>
<evidence type="ECO:0000256" key="1">
    <source>
        <dbReference type="ARBA" id="ARBA00022801"/>
    </source>
</evidence>
<dbReference type="CDD" id="cd07067">
    <property type="entry name" value="HP_PGM_like"/>
    <property type="match status" value="1"/>
</dbReference>
<dbReference type="Proteomes" id="UP000295135">
    <property type="component" value="Unassembled WGS sequence"/>
</dbReference>
<sequence length="150" mass="16249">MDLILWRHADAEDGLVDMNRALTDKGRKQAEKMGFWLAQRLPKDARVLVSPAKRAQQTAAGLARAFETVKSLAPGADPAHLLAAAHWPDASGTVLLVGHQPSLGRLAGLLLWGEARDFSLKKGAILWLSNRTRQGEGQVVLKAALTPEMV</sequence>
<proteinExistence type="predicted"/>
<dbReference type="Pfam" id="PF00300">
    <property type="entry name" value="His_Phos_1"/>
    <property type="match status" value="1"/>
</dbReference>
<dbReference type="InterPro" id="IPR029033">
    <property type="entry name" value="His_PPase_superfam"/>
</dbReference>
<dbReference type="GO" id="GO:0005737">
    <property type="term" value="C:cytoplasm"/>
    <property type="evidence" value="ECO:0007669"/>
    <property type="project" value="InterPro"/>
</dbReference>
<dbReference type="OrthoDB" id="9814783at2"/>
<dbReference type="EMBL" id="SLZY01000001">
    <property type="protein sequence ID" value="TCS73922.1"/>
    <property type="molecule type" value="Genomic_DNA"/>
</dbReference>
<reference evidence="2 3" key="1">
    <citation type="submission" date="2019-03" db="EMBL/GenBank/DDBJ databases">
        <title>Genomic Encyclopedia of Type Strains, Phase IV (KMG-IV): sequencing the most valuable type-strain genomes for metagenomic binning, comparative biology and taxonomic classification.</title>
        <authorList>
            <person name="Goeker M."/>
        </authorList>
    </citation>
    <scope>NUCLEOTIDE SEQUENCE [LARGE SCALE GENOMIC DNA]</scope>
    <source>
        <strain evidence="2 3">DSM 103923</strain>
    </source>
</reference>
<evidence type="ECO:0000313" key="3">
    <source>
        <dbReference type="Proteomes" id="UP000295135"/>
    </source>
</evidence>
<comment type="caution">
    <text evidence="2">The sequence shown here is derived from an EMBL/GenBank/DDBJ whole genome shotgun (WGS) entry which is preliminary data.</text>
</comment>
<dbReference type="PANTHER" id="PTHR20935:SF1">
    <property type="entry name" value="SLL1549 PROTEIN"/>
    <property type="match status" value="1"/>
</dbReference>
<gene>
    <name evidence="2" type="ORF">EDC61_101144</name>
</gene>
<dbReference type="InterPro" id="IPR004449">
    <property type="entry name" value="SixA"/>
</dbReference>
<dbReference type="SUPFAM" id="SSF53254">
    <property type="entry name" value="Phosphoglycerate mutase-like"/>
    <property type="match status" value="1"/>
</dbReference>
<dbReference type="NCBIfam" id="TIGR00249">
    <property type="entry name" value="sixA"/>
    <property type="match status" value="1"/>
</dbReference>
<name>A0A4R3K0S2_9PROT</name>
<dbReference type="InterPro" id="IPR013078">
    <property type="entry name" value="His_Pase_superF_clade-1"/>
</dbReference>
<protein>
    <submittedName>
        <fullName evidence="2">Phosphohistidine phosphatase SixA</fullName>
    </submittedName>
</protein>
<organism evidence="2 3">
    <name type="scientific">Sulfuritortus calidifontis</name>
    <dbReference type="NCBI Taxonomy" id="1914471"/>
    <lineage>
        <taxon>Bacteria</taxon>
        <taxon>Pseudomonadati</taxon>
        <taxon>Pseudomonadota</taxon>
        <taxon>Betaproteobacteria</taxon>
        <taxon>Nitrosomonadales</taxon>
        <taxon>Thiobacillaceae</taxon>
        <taxon>Sulfuritortus</taxon>
    </lineage>
</organism>
<evidence type="ECO:0000313" key="2">
    <source>
        <dbReference type="EMBL" id="TCS73922.1"/>
    </source>
</evidence>